<accession>A0ABY6Z1X7</accession>
<feature type="compositionally biased region" description="Basic and acidic residues" evidence="1">
    <location>
        <begin position="70"/>
        <end position="82"/>
    </location>
</feature>
<feature type="region of interest" description="Disordered" evidence="1">
    <location>
        <begin position="18"/>
        <end position="41"/>
    </location>
</feature>
<evidence type="ECO:0000313" key="2">
    <source>
        <dbReference type="EMBL" id="WAH36897.1"/>
    </source>
</evidence>
<dbReference type="Proteomes" id="UP001164803">
    <property type="component" value="Chromosome"/>
</dbReference>
<keyword evidence="3" id="KW-1185">Reference proteome</keyword>
<evidence type="ECO:0000256" key="1">
    <source>
        <dbReference type="SAM" id="MobiDB-lite"/>
    </source>
</evidence>
<proteinExistence type="predicted"/>
<feature type="region of interest" description="Disordered" evidence="1">
    <location>
        <begin position="60"/>
        <end position="121"/>
    </location>
</feature>
<sequence length="121" mass="13411">MSEEDKQIRIMMERMREEMAREWSESGGSGTGSTTRLGDWSSRACGQFGAVLYARARALIRGGGSPVKDTAPRNRGEDEFRRSPPRKKTASSRRRARGPSTTPTPPSSKRRAQLGERSQGL</sequence>
<reference evidence="2" key="1">
    <citation type="submission" date="2022-08" db="EMBL/GenBank/DDBJ databases">
        <title>Alicyclobacillus dauci DSM2870, complete genome.</title>
        <authorList>
            <person name="Wang Q."/>
            <person name="Cai R."/>
            <person name="Wang Z."/>
        </authorList>
    </citation>
    <scope>NUCLEOTIDE SEQUENCE</scope>
    <source>
        <strain evidence="2">DSM 28700</strain>
    </source>
</reference>
<dbReference type="RefSeq" id="WP_268044299.1">
    <property type="nucleotide sequence ID" value="NZ_CP104064.1"/>
</dbReference>
<organism evidence="2 3">
    <name type="scientific">Alicyclobacillus dauci</name>
    <dbReference type="NCBI Taxonomy" id="1475485"/>
    <lineage>
        <taxon>Bacteria</taxon>
        <taxon>Bacillati</taxon>
        <taxon>Bacillota</taxon>
        <taxon>Bacilli</taxon>
        <taxon>Bacillales</taxon>
        <taxon>Alicyclobacillaceae</taxon>
        <taxon>Alicyclobacillus</taxon>
    </lineage>
</organism>
<protein>
    <submittedName>
        <fullName evidence="2">Uncharacterized protein</fullName>
    </submittedName>
</protein>
<evidence type="ECO:0000313" key="3">
    <source>
        <dbReference type="Proteomes" id="UP001164803"/>
    </source>
</evidence>
<dbReference type="EMBL" id="CP104064">
    <property type="protein sequence ID" value="WAH36897.1"/>
    <property type="molecule type" value="Genomic_DNA"/>
</dbReference>
<feature type="compositionally biased region" description="Basic residues" evidence="1">
    <location>
        <begin position="83"/>
        <end position="97"/>
    </location>
</feature>
<gene>
    <name evidence="2" type="ORF">NZD86_22490</name>
</gene>
<name>A0ABY6Z1X7_9BACL</name>